<proteinExistence type="predicted"/>
<dbReference type="OrthoDB" id="1898956at2759"/>
<evidence type="ECO:0000313" key="2">
    <source>
        <dbReference type="RefSeq" id="XP_020085180.1"/>
    </source>
</evidence>
<name>A0A6P5EVM0_ANACO</name>
<gene>
    <name evidence="2" type="primary">LOC109708023</name>
</gene>
<accession>A0A6P5EVM0</accession>
<dbReference type="AlphaFoldDB" id="A0A6P5EVM0"/>
<reference evidence="1" key="1">
    <citation type="journal article" date="2015" name="Nat. Genet.">
        <title>The pineapple genome and the evolution of CAM photosynthesis.</title>
        <authorList>
            <person name="Ming R."/>
            <person name="VanBuren R."/>
            <person name="Wai C.M."/>
            <person name="Tang H."/>
            <person name="Schatz M.C."/>
            <person name="Bowers J.E."/>
            <person name="Lyons E."/>
            <person name="Wang M.L."/>
            <person name="Chen J."/>
            <person name="Biggers E."/>
            <person name="Zhang J."/>
            <person name="Huang L."/>
            <person name="Zhang L."/>
            <person name="Miao W."/>
            <person name="Zhang J."/>
            <person name="Ye Z."/>
            <person name="Miao C."/>
            <person name="Lin Z."/>
            <person name="Wang H."/>
            <person name="Zhou H."/>
            <person name="Yim W.C."/>
            <person name="Priest H.D."/>
            <person name="Zheng C."/>
            <person name="Woodhouse M."/>
            <person name="Edger P.P."/>
            <person name="Guyot R."/>
            <person name="Guo H.B."/>
            <person name="Guo H."/>
            <person name="Zheng G."/>
            <person name="Singh R."/>
            <person name="Sharma A."/>
            <person name="Min X."/>
            <person name="Zheng Y."/>
            <person name="Lee H."/>
            <person name="Gurtowski J."/>
            <person name="Sedlazeck F.J."/>
            <person name="Harkess A."/>
            <person name="McKain M.R."/>
            <person name="Liao Z."/>
            <person name="Fang J."/>
            <person name="Liu J."/>
            <person name="Zhang X."/>
            <person name="Zhang Q."/>
            <person name="Hu W."/>
            <person name="Qin Y."/>
            <person name="Wang K."/>
            <person name="Chen L.Y."/>
            <person name="Shirley N."/>
            <person name="Lin Y.R."/>
            <person name="Liu L.Y."/>
            <person name="Hernandez A.G."/>
            <person name="Wright C.L."/>
            <person name="Bulone V."/>
            <person name="Tuskan G.A."/>
            <person name="Heath K."/>
            <person name="Zee F."/>
            <person name="Moore P.H."/>
            <person name="Sunkar R."/>
            <person name="Leebens-Mack J.H."/>
            <person name="Mockler T."/>
            <person name="Bennetzen J.L."/>
            <person name="Freeling M."/>
            <person name="Sankoff D."/>
            <person name="Paterson A.H."/>
            <person name="Zhu X."/>
            <person name="Yang X."/>
            <person name="Smith J.A."/>
            <person name="Cushman J.C."/>
            <person name="Paull R.E."/>
            <person name="Yu Q."/>
        </authorList>
    </citation>
    <scope>NUCLEOTIDE SEQUENCE [LARGE SCALE GENOMIC DNA]</scope>
    <source>
        <strain evidence="1">cv. F153</strain>
    </source>
</reference>
<evidence type="ECO:0000313" key="1">
    <source>
        <dbReference type="Proteomes" id="UP000515123"/>
    </source>
</evidence>
<organism evidence="1 2">
    <name type="scientific">Ananas comosus</name>
    <name type="common">Pineapple</name>
    <name type="synonym">Ananas ananas</name>
    <dbReference type="NCBI Taxonomy" id="4615"/>
    <lineage>
        <taxon>Eukaryota</taxon>
        <taxon>Viridiplantae</taxon>
        <taxon>Streptophyta</taxon>
        <taxon>Embryophyta</taxon>
        <taxon>Tracheophyta</taxon>
        <taxon>Spermatophyta</taxon>
        <taxon>Magnoliopsida</taxon>
        <taxon>Liliopsida</taxon>
        <taxon>Poales</taxon>
        <taxon>Bromeliaceae</taxon>
        <taxon>Bromelioideae</taxon>
        <taxon>Ananas</taxon>
    </lineage>
</organism>
<dbReference type="RefSeq" id="XP_020085180.1">
    <property type="nucleotide sequence ID" value="XM_020229591.1"/>
</dbReference>
<reference evidence="2" key="2">
    <citation type="submission" date="2025-08" db="UniProtKB">
        <authorList>
            <consortium name="RefSeq"/>
        </authorList>
    </citation>
    <scope>IDENTIFICATION</scope>
    <source>
        <tissue evidence="2">Leaf</tissue>
    </source>
</reference>
<protein>
    <submittedName>
        <fullName evidence="2">Uncharacterized protein LOC109708023</fullName>
    </submittedName>
</protein>
<dbReference type="GeneID" id="109708023"/>
<keyword evidence="1" id="KW-1185">Reference proteome</keyword>
<dbReference type="Proteomes" id="UP000515123">
    <property type="component" value="Linkage group 3"/>
</dbReference>
<sequence>MGWCSPSTGKQALATLCYFGAGAALFAVGAHLSYAHVAPQRARTLARDAFVRDYLRKKRGQ</sequence>